<protein>
    <submittedName>
        <fullName evidence="1">Immunity factor for SPN</fullName>
    </submittedName>
</protein>
<gene>
    <name evidence="1" type="ORF">SAMN04487861_10546</name>
</gene>
<dbReference type="RefSeq" id="WP_075442495.1">
    <property type="nucleotide sequence ID" value="NZ_FOQK01000005.1"/>
</dbReference>
<accession>A0A1I3D1P6</accession>
<dbReference type="Gene3D" id="1.25.40.520">
    <property type="match status" value="1"/>
</dbReference>
<dbReference type="Proteomes" id="UP000183639">
    <property type="component" value="Unassembled WGS sequence"/>
</dbReference>
<dbReference type="InterPro" id="IPR032002">
    <property type="entry name" value="IFS"/>
</dbReference>
<dbReference type="Pfam" id="PF16718">
    <property type="entry name" value="IFS"/>
    <property type="match status" value="1"/>
</dbReference>
<sequence length="176" mass="20808">MKINDFEELVKQTIARGNLIKLLEGRGKWRIVVSDMFGDAPGIPQDWDSIFDKGIYPLYQKGYIEVKDEVERTLCQMCEKDKDDEIYLVILIWFYNLYKNKSSRVNKAPFKLNEQLLTTKVRETIIRRKESLIKCHKWSSSNENLYLKILQLGELFKKDYGIDFLLDNSKITRSDN</sequence>
<evidence type="ECO:0000313" key="1">
    <source>
        <dbReference type="EMBL" id="SFH80680.1"/>
    </source>
</evidence>
<dbReference type="EMBL" id="FOQK01000005">
    <property type="protein sequence ID" value="SFH80680.1"/>
    <property type="molecule type" value="Genomic_DNA"/>
</dbReference>
<dbReference type="OrthoDB" id="9553521at2"/>
<dbReference type="InterPro" id="IPR038509">
    <property type="entry name" value="IFS_sf"/>
</dbReference>
<reference evidence="1 2" key="1">
    <citation type="submission" date="2016-10" db="EMBL/GenBank/DDBJ databases">
        <authorList>
            <person name="de Groot N.N."/>
        </authorList>
    </citation>
    <scope>NUCLEOTIDE SEQUENCE [LARGE SCALE GENOMIC DNA]</scope>
    <source>
        <strain evidence="1 2">Z108</strain>
    </source>
</reference>
<organism evidence="1 2">
    <name type="scientific">Selenomonas ruminantium</name>
    <dbReference type="NCBI Taxonomy" id="971"/>
    <lineage>
        <taxon>Bacteria</taxon>
        <taxon>Bacillati</taxon>
        <taxon>Bacillota</taxon>
        <taxon>Negativicutes</taxon>
        <taxon>Selenomonadales</taxon>
        <taxon>Selenomonadaceae</taxon>
        <taxon>Selenomonas</taxon>
    </lineage>
</organism>
<dbReference type="AlphaFoldDB" id="A0A1I3D1P6"/>
<name>A0A1I3D1P6_SELRU</name>
<evidence type="ECO:0000313" key="2">
    <source>
        <dbReference type="Proteomes" id="UP000183639"/>
    </source>
</evidence>
<proteinExistence type="predicted"/>